<dbReference type="AlphaFoldDB" id="A0A6S7IX63"/>
<dbReference type="GO" id="GO:0008233">
    <property type="term" value="F:peptidase activity"/>
    <property type="evidence" value="ECO:0007669"/>
    <property type="project" value="UniProtKB-KW"/>
</dbReference>
<evidence type="ECO:0000313" key="1">
    <source>
        <dbReference type="EMBL" id="CAB4010072.1"/>
    </source>
</evidence>
<keyword evidence="1" id="KW-0378">Hydrolase</keyword>
<gene>
    <name evidence="1" type="ORF">PACLA_8A031771</name>
</gene>
<organism evidence="1 2">
    <name type="scientific">Paramuricea clavata</name>
    <name type="common">Red gorgonian</name>
    <name type="synonym">Violescent sea-whip</name>
    <dbReference type="NCBI Taxonomy" id="317549"/>
    <lineage>
        <taxon>Eukaryota</taxon>
        <taxon>Metazoa</taxon>
        <taxon>Cnidaria</taxon>
        <taxon>Anthozoa</taxon>
        <taxon>Octocorallia</taxon>
        <taxon>Malacalcyonacea</taxon>
        <taxon>Plexauridae</taxon>
        <taxon>Paramuricea</taxon>
    </lineage>
</organism>
<sequence>MAAAGLSVISSFNNENRNILKNDDLHKARSNKAVKMEIEIDKSHEGIQQYYVTKIEELQLTVTEKVKNLRRLEAQRNELNAKVRMLREELQLLQEQGSYVGEVVKPMDKKKVLVK</sequence>
<reference evidence="1" key="1">
    <citation type="submission" date="2020-04" db="EMBL/GenBank/DDBJ databases">
        <authorList>
            <person name="Alioto T."/>
            <person name="Alioto T."/>
            <person name="Gomez Garrido J."/>
        </authorList>
    </citation>
    <scope>NUCLEOTIDE SEQUENCE</scope>
    <source>
        <strain evidence="1">A484AB</strain>
    </source>
</reference>
<dbReference type="OrthoDB" id="1154031at2759"/>
<dbReference type="GO" id="GO:0006508">
    <property type="term" value="P:proteolysis"/>
    <property type="evidence" value="ECO:0007669"/>
    <property type="project" value="UniProtKB-KW"/>
</dbReference>
<keyword evidence="1" id="KW-0645">Protease</keyword>
<evidence type="ECO:0000313" key="2">
    <source>
        <dbReference type="Proteomes" id="UP001152795"/>
    </source>
</evidence>
<keyword evidence="2" id="KW-1185">Reference proteome</keyword>
<dbReference type="Proteomes" id="UP001152795">
    <property type="component" value="Unassembled WGS sequence"/>
</dbReference>
<feature type="non-terminal residue" evidence="1">
    <location>
        <position position="1"/>
    </location>
</feature>
<proteinExistence type="predicted"/>
<name>A0A6S7IX63_PARCT</name>
<comment type="caution">
    <text evidence="1">The sequence shown here is derived from an EMBL/GenBank/DDBJ whole genome shotgun (WGS) entry which is preliminary data.</text>
</comment>
<dbReference type="EMBL" id="CACRXK020006668">
    <property type="protein sequence ID" value="CAB4010072.1"/>
    <property type="molecule type" value="Genomic_DNA"/>
</dbReference>
<protein>
    <submittedName>
        <fullName evidence="1">26S protease regulatory subunit 8</fullName>
    </submittedName>
</protein>
<dbReference type="Gene3D" id="2.40.50.140">
    <property type="entry name" value="Nucleic acid-binding proteins"/>
    <property type="match status" value="1"/>
</dbReference>
<accession>A0A6S7IX63</accession>
<dbReference type="InterPro" id="IPR012340">
    <property type="entry name" value="NA-bd_OB-fold"/>
</dbReference>